<protein>
    <submittedName>
        <fullName evidence="3">Glycosyltransferase family 4 protein</fullName>
    </submittedName>
</protein>
<dbReference type="Proteomes" id="UP001202281">
    <property type="component" value="Unassembled WGS sequence"/>
</dbReference>
<dbReference type="InterPro" id="IPR028098">
    <property type="entry name" value="Glyco_trans_4-like_N"/>
</dbReference>
<dbReference type="SUPFAM" id="SSF53756">
    <property type="entry name" value="UDP-Glycosyltransferase/glycogen phosphorylase"/>
    <property type="match status" value="1"/>
</dbReference>
<dbReference type="PANTHER" id="PTHR46401">
    <property type="entry name" value="GLYCOSYLTRANSFERASE WBBK-RELATED"/>
    <property type="match status" value="1"/>
</dbReference>
<dbReference type="Gene3D" id="3.40.50.2000">
    <property type="entry name" value="Glycogen Phosphorylase B"/>
    <property type="match status" value="2"/>
</dbReference>
<evidence type="ECO:0000313" key="4">
    <source>
        <dbReference type="Proteomes" id="UP001202281"/>
    </source>
</evidence>
<proteinExistence type="predicted"/>
<dbReference type="CDD" id="cd03809">
    <property type="entry name" value="GT4_MtfB-like"/>
    <property type="match status" value="1"/>
</dbReference>
<dbReference type="Pfam" id="PF13692">
    <property type="entry name" value="Glyco_trans_1_4"/>
    <property type="match status" value="1"/>
</dbReference>
<keyword evidence="1" id="KW-0808">Transferase</keyword>
<dbReference type="EMBL" id="JALHLG010000033">
    <property type="protein sequence ID" value="MCJ2188380.1"/>
    <property type="molecule type" value="Genomic_DNA"/>
</dbReference>
<sequence length="386" mass="42983">MALPGLSINGKFLIQATTGVQRVAREITREIDEMLDRGELRTKVTLLVPPGSWTADLELKHIEVKTIGRLSGFLWEQLELPRHAGADLLLCLGNTAPVAMLKRHHSRIAVVIHDVSYLDFPDAYKLPYRVIHRALLPLLLTGAREIFTVSRTERRRLARINADAARRTTVVPNGSWRESDPPPSPAPLKLRPGYALYVGSLSLRKNFKRILDTAIRLAREDGMEFLFVGETARIMHKPDAEVPADVAGRIHFLGQIDDRDELARIYAQARVMVFPSLYEASPLPPLEAAYFRCPVVVSNIPSMWERCGQAAAYCDPHSTDSIVSAVREVLSDPHFSNTLAAAGHRVAAARLWADQARAICAKIMPESVTPEALERIHVPDLLRKTA</sequence>
<comment type="caution">
    <text evidence="3">The sequence shown here is derived from an EMBL/GenBank/DDBJ whole genome shotgun (WGS) entry which is preliminary data.</text>
</comment>
<accession>A0ABT0BTJ1</accession>
<dbReference type="Pfam" id="PF13439">
    <property type="entry name" value="Glyco_transf_4"/>
    <property type="match status" value="1"/>
</dbReference>
<keyword evidence="4" id="KW-1185">Reference proteome</keyword>
<evidence type="ECO:0000259" key="2">
    <source>
        <dbReference type="Pfam" id="PF13439"/>
    </source>
</evidence>
<evidence type="ECO:0000313" key="3">
    <source>
        <dbReference type="EMBL" id="MCJ2188380.1"/>
    </source>
</evidence>
<dbReference type="RefSeq" id="WP_243923018.1">
    <property type="nucleotide sequence ID" value="NZ_JALHLG010000033.1"/>
</dbReference>
<dbReference type="PANTHER" id="PTHR46401:SF2">
    <property type="entry name" value="GLYCOSYLTRANSFERASE WBBK-RELATED"/>
    <property type="match status" value="1"/>
</dbReference>
<gene>
    <name evidence="3" type="ORF">MTR66_16360</name>
</gene>
<organism evidence="3 4">
    <name type="scientific">Novosphingobium beihaiensis</name>
    <dbReference type="NCBI Taxonomy" id="2930389"/>
    <lineage>
        <taxon>Bacteria</taxon>
        <taxon>Pseudomonadati</taxon>
        <taxon>Pseudomonadota</taxon>
        <taxon>Alphaproteobacteria</taxon>
        <taxon>Sphingomonadales</taxon>
        <taxon>Sphingomonadaceae</taxon>
        <taxon>Novosphingobium</taxon>
    </lineage>
</organism>
<reference evidence="3 4" key="1">
    <citation type="submission" date="2022-04" db="EMBL/GenBank/DDBJ databases">
        <title>Identification of a novel bacterium isolated from mangrove sediments.</title>
        <authorList>
            <person name="Pan X."/>
        </authorList>
    </citation>
    <scope>NUCLEOTIDE SEQUENCE [LARGE SCALE GENOMIC DNA]</scope>
    <source>
        <strain evidence="3 4">B2638</strain>
    </source>
</reference>
<evidence type="ECO:0000256" key="1">
    <source>
        <dbReference type="ARBA" id="ARBA00022679"/>
    </source>
</evidence>
<feature type="domain" description="Glycosyltransferase subfamily 4-like N-terminal" evidence="2">
    <location>
        <begin position="19"/>
        <end position="174"/>
    </location>
</feature>
<name>A0ABT0BTJ1_9SPHN</name>